<dbReference type="Proteomes" id="UP000694523">
    <property type="component" value="Unplaced"/>
</dbReference>
<dbReference type="Ensembl" id="ENSNMLT00000033688.1">
    <property type="protein sequence ID" value="ENSNMLP00000030214.1"/>
    <property type="gene ID" value="ENSNMLG00000019062.1"/>
</dbReference>
<dbReference type="PANTHER" id="PTHR20908:SF4">
    <property type="entry name" value="SI:DKEY-5I3.5"/>
    <property type="match status" value="1"/>
</dbReference>
<dbReference type="SUPFAM" id="SSF53474">
    <property type="entry name" value="alpha/beta-Hydrolases"/>
    <property type="match status" value="1"/>
</dbReference>
<keyword evidence="2" id="KW-1185">Reference proteome</keyword>
<dbReference type="GO" id="GO:0017171">
    <property type="term" value="F:serine hydrolase activity"/>
    <property type="evidence" value="ECO:0007669"/>
    <property type="project" value="TreeGrafter"/>
</dbReference>
<dbReference type="AlphaFoldDB" id="A0A8C6U8B8"/>
<sequence length="218" mass="25052">IFNPRPLLVFFSWLGAQPGPVAKYRDLYLQQGMDVLLVQSSVMHFLWPRWGIEYGLEVLRVLEEPPFIGRTLLVHASSIGGYTFTQILCHIAQEPERYATLRQRMTGHIYDSLVVGTLEHMALDLGPKFGRFADIYNSGIQIFYNTPITAPALFFYCENDALCDHLVIEKIIELWSKRGMVVQSMKWRESIHAAHLRVHPEDYLSTLARFKSIALAQQ</sequence>
<dbReference type="InterPro" id="IPR029058">
    <property type="entry name" value="AB_hydrolase_fold"/>
</dbReference>
<evidence type="ECO:0000313" key="2">
    <source>
        <dbReference type="Proteomes" id="UP000694523"/>
    </source>
</evidence>
<evidence type="ECO:0000313" key="1">
    <source>
        <dbReference type="Ensembl" id="ENSNMLP00000030214.1"/>
    </source>
</evidence>
<organism evidence="1 2">
    <name type="scientific">Neogobius melanostomus</name>
    <name type="common">round goby</name>
    <dbReference type="NCBI Taxonomy" id="47308"/>
    <lineage>
        <taxon>Eukaryota</taxon>
        <taxon>Metazoa</taxon>
        <taxon>Chordata</taxon>
        <taxon>Craniata</taxon>
        <taxon>Vertebrata</taxon>
        <taxon>Euteleostomi</taxon>
        <taxon>Actinopterygii</taxon>
        <taxon>Neopterygii</taxon>
        <taxon>Teleostei</taxon>
        <taxon>Neoteleostei</taxon>
        <taxon>Acanthomorphata</taxon>
        <taxon>Gobiaria</taxon>
        <taxon>Gobiiformes</taxon>
        <taxon>Gobioidei</taxon>
        <taxon>Gobiidae</taxon>
        <taxon>Benthophilinae</taxon>
        <taxon>Neogobiini</taxon>
        <taxon>Neogobius</taxon>
    </lineage>
</organism>
<dbReference type="PANTHER" id="PTHR20908">
    <property type="entry name" value="LD15586P"/>
    <property type="match status" value="1"/>
</dbReference>
<protein>
    <submittedName>
        <fullName evidence="1">Si:dkey-5i3.5</fullName>
    </submittedName>
</protein>
<accession>A0A8C6U8B8</accession>
<name>A0A8C6U8B8_9GOBI</name>
<proteinExistence type="predicted"/>
<reference evidence="1" key="2">
    <citation type="submission" date="2025-09" db="UniProtKB">
        <authorList>
            <consortium name="Ensembl"/>
        </authorList>
    </citation>
    <scope>IDENTIFICATION</scope>
</reference>
<dbReference type="InterPro" id="IPR008547">
    <property type="entry name" value="DUF829_TMEM53"/>
</dbReference>
<dbReference type="Pfam" id="PF05705">
    <property type="entry name" value="DUF829"/>
    <property type="match status" value="2"/>
</dbReference>
<reference evidence="1" key="1">
    <citation type="submission" date="2025-08" db="UniProtKB">
        <authorList>
            <consortium name="Ensembl"/>
        </authorList>
    </citation>
    <scope>IDENTIFICATION</scope>
</reference>